<evidence type="ECO:0000313" key="11">
    <source>
        <dbReference type="Proteomes" id="UP000027265"/>
    </source>
</evidence>
<dbReference type="InParanoid" id="A0A067PU74"/>
<dbReference type="PIRSF" id="PIRSF036292">
    <property type="entry name" value="Prenylcysteine_oxidase"/>
    <property type="match status" value="1"/>
</dbReference>
<keyword evidence="3" id="KW-0285">Flavoprotein</keyword>
<dbReference type="InterPro" id="IPR010795">
    <property type="entry name" value="Prenylcys_lyase"/>
</dbReference>
<feature type="chain" id="PRO_5012926636" description="Prenylcysteine lyase domain-containing protein" evidence="8">
    <location>
        <begin position="16"/>
        <end position="524"/>
    </location>
</feature>
<dbReference type="AlphaFoldDB" id="A0A067PU74"/>
<evidence type="ECO:0000313" key="10">
    <source>
        <dbReference type="EMBL" id="KDQ54837.1"/>
    </source>
</evidence>
<organism evidence="10 11">
    <name type="scientific">Jaapia argillacea MUCL 33604</name>
    <dbReference type="NCBI Taxonomy" id="933084"/>
    <lineage>
        <taxon>Eukaryota</taxon>
        <taxon>Fungi</taxon>
        <taxon>Dikarya</taxon>
        <taxon>Basidiomycota</taxon>
        <taxon>Agaricomycotina</taxon>
        <taxon>Agaricomycetes</taxon>
        <taxon>Agaricomycetidae</taxon>
        <taxon>Jaapiales</taxon>
        <taxon>Jaapiaceae</taxon>
        <taxon>Jaapia</taxon>
    </lineage>
</organism>
<evidence type="ECO:0000259" key="9">
    <source>
        <dbReference type="Pfam" id="PF07156"/>
    </source>
</evidence>
<dbReference type="InterPro" id="IPR017046">
    <property type="entry name" value="Prenylcysteine_Oxase1"/>
</dbReference>
<dbReference type="STRING" id="933084.A0A067PU74"/>
<dbReference type="GO" id="GO:0001735">
    <property type="term" value="F:prenylcysteine oxidase activity"/>
    <property type="evidence" value="ECO:0007669"/>
    <property type="project" value="InterPro"/>
</dbReference>
<gene>
    <name evidence="10" type="ORF">JAAARDRAFT_37950</name>
</gene>
<keyword evidence="4 8" id="KW-0732">Signal</keyword>
<dbReference type="GO" id="GO:0030327">
    <property type="term" value="P:prenylated protein catabolic process"/>
    <property type="evidence" value="ECO:0007669"/>
    <property type="project" value="TreeGrafter"/>
</dbReference>
<feature type="domain" description="Prenylcysteine lyase" evidence="9">
    <location>
        <begin position="153"/>
        <end position="485"/>
    </location>
</feature>
<proteinExistence type="inferred from homology"/>
<dbReference type="OrthoDB" id="437369at2759"/>
<keyword evidence="11" id="KW-1185">Reference proteome</keyword>
<dbReference type="PANTHER" id="PTHR15944">
    <property type="entry name" value="FARNESYLCYSTEINE LYASE"/>
    <property type="match status" value="1"/>
</dbReference>
<evidence type="ECO:0000256" key="1">
    <source>
        <dbReference type="ARBA" id="ARBA00001974"/>
    </source>
</evidence>
<evidence type="ECO:0000256" key="2">
    <source>
        <dbReference type="ARBA" id="ARBA00009967"/>
    </source>
</evidence>
<dbReference type="PANTHER" id="PTHR15944:SF0">
    <property type="entry name" value="PRENYLCYSTEINE LYASE DOMAIN-CONTAINING PROTEIN"/>
    <property type="match status" value="1"/>
</dbReference>
<comment type="cofactor">
    <cofactor evidence="1">
        <name>FAD</name>
        <dbReference type="ChEBI" id="CHEBI:57692"/>
    </cofactor>
</comment>
<evidence type="ECO:0000256" key="6">
    <source>
        <dbReference type="ARBA" id="ARBA00023002"/>
    </source>
</evidence>
<dbReference type="Pfam" id="PF13450">
    <property type="entry name" value="NAD_binding_8"/>
    <property type="match status" value="1"/>
</dbReference>
<dbReference type="Proteomes" id="UP000027265">
    <property type="component" value="Unassembled WGS sequence"/>
</dbReference>
<dbReference type="Pfam" id="PF07156">
    <property type="entry name" value="Prenylcys_lyase"/>
    <property type="match status" value="1"/>
</dbReference>
<dbReference type="EMBL" id="KL197727">
    <property type="protein sequence ID" value="KDQ54837.1"/>
    <property type="molecule type" value="Genomic_DNA"/>
</dbReference>
<evidence type="ECO:0000256" key="8">
    <source>
        <dbReference type="SAM" id="SignalP"/>
    </source>
</evidence>
<comment type="similarity">
    <text evidence="2">Belongs to the prenylcysteine oxidase family.</text>
</comment>
<keyword evidence="5" id="KW-0274">FAD</keyword>
<name>A0A067PU74_9AGAM</name>
<keyword evidence="6" id="KW-0560">Oxidoreductase</keyword>
<dbReference type="GO" id="GO:0030328">
    <property type="term" value="P:prenylcysteine catabolic process"/>
    <property type="evidence" value="ECO:0007669"/>
    <property type="project" value="InterPro"/>
</dbReference>
<keyword evidence="7" id="KW-0325">Glycoprotein</keyword>
<evidence type="ECO:0000256" key="5">
    <source>
        <dbReference type="ARBA" id="ARBA00022827"/>
    </source>
</evidence>
<evidence type="ECO:0000256" key="7">
    <source>
        <dbReference type="ARBA" id="ARBA00023180"/>
    </source>
</evidence>
<evidence type="ECO:0000256" key="4">
    <source>
        <dbReference type="ARBA" id="ARBA00022729"/>
    </source>
</evidence>
<reference evidence="11" key="1">
    <citation type="journal article" date="2014" name="Proc. Natl. Acad. Sci. U.S.A.">
        <title>Extensive sampling of basidiomycete genomes demonstrates inadequacy of the white-rot/brown-rot paradigm for wood decay fungi.</title>
        <authorList>
            <person name="Riley R."/>
            <person name="Salamov A.A."/>
            <person name="Brown D.W."/>
            <person name="Nagy L.G."/>
            <person name="Floudas D."/>
            <person name="Held B.W."/>
            <person name="Levasseur A."/>
            <person name="Lombard V."/>
            <person name="Morin E."/>
            <person name="Otillar R."/>
            <person name="Lindquist E.A."/>
            <person name="Sun H."/>
            <person name="LaButti K.M."/>
            <person name="Schmutz J."/>
            <person name="Jabbour D."/>
            <person name="Luo H."/>
            <person name="Baker S.E."/>
            <person name="Pisabarro A.G."/>
            <person name="Walton J.D."/>
            <person name="Blanchette R.A."/>
            <person name="Henrissat B."/>
            <person name="Martin F."/>
            <person name="Cullen D."/>
            <person name="Hibbett D.S."/>
            <person name="Grigoriev I.V."/>
        </authorList>
    </citation>
    <scope>NUCLEOTIDE SEQUENCE [LARGE SCALE GENOMIC DNA]</scope>
    <source>
        <strain evidence="11">MUCL 33604</strain>
    </source>
</reference>
<sequence length="524" mass="57733">MRWFLALSLAGAAHAFELSSLLPFLKPSSHPTPATAGPHTVAIIGAGAAGSSAAFWISKAKERYGLDIEVDVYDKESYIGGRSTVVYPYNDTSMNPIELGASIFVKVNKNLWRASEEFNLARKDFEDGDSEMGIWDGEKFLLTMGGNGFFSGWWSTVKVLWRYGYSSPTKTQTLVKQMIDRFVELYTPESPRWSTISDLADAFQWSDMVSQTTAEYLDSNGVSKRFSRELVEAATRVNYGQNLDEIHALEGFCSMAASGASGIRDGNYLIFENFLNRSGADVFLKTPVRSISRDGDSWAVQIDKGTVTYDSVIIAAPFHSTGISFPPSLSSQVPKQPYVRLHVTLLATTAPHPNPALFSLPSHYRVPTTILTSAEGIRNGGKAPEFNSLSYHGLVKDGVAPKEWVVKLFSEERLSDEWLNSLFDGQVGWVLRKEWDAYPKLPPTTTFPPVKLGNGMYYVNAFEPFISTMETETIAARNIVDLLLQEQLNSGICGPPRIESTEAGTQQPLKPATSGADFVLGFDC</sequence>
<evidence type="ECO:0000256" key="3">
    <source>
        <dbReference type="ARBA" id="ARBA00022630"/>
    </source>
</evidence>
<dbReference type="SUPFAM" id="SSF51905">
    <property type="entry name" value="FAD/NAD(P)-binding domain"/>
    <property type="match status" value="1"/>
</dbReference>
<dbReference type="Gene3D" id="3.50.50.60">
    <property type="entry name" value="FAD/NAD(P)-binding domain"/>
    <property type="match status" value="1"/>
</dbReference>
<protein>
    <recommendedName>
        <fullName evidence="9">Prenylcysteine lyase domain-containing protein</fullName>
    </recommendedName>
</protein>
<feature type="signal peptide" evidence="8">
    <location>
        <begin position="1"/>
        <end position="15"/>
    </location>
</feature>
<accession>A0A067PU74</accession>
<dbReference type="InterPro" id="IPR036188">
    <property type="entry name" value="FAD/NAD-bd_sf"/>
</dbReference>
<dbReference type="HOGENOM" id="CLU_021176_0_0_1"/>